<dbReference type="PANTHER" id="PTHR45527:SF1">
    <property type="entry name" value="FATTY ACID SYNTHASE"/>
    <property type="match status" value="1"/>
</dbReference>
<dbReference type="Pfam" id="PF00668">
    <property type="entry name" value="Condensation"/>
    <property type="match status" value="1"/>
</dbReference>
<keyword evidence="3" id="KW-1185">Reference proteome</keyword>
<proteinExistence type="predicted"/>
<dbReference type="PANTHER" id="PTHR45527">
    <property type="entry name" value="NONRIBOSOMAL PEPTIDE SYNTHETASE"/>
    <property type="match status" value="1"/>
</dbReference>
<dbReference type="Gene3D" id="3.30.559.10">
    <property type="entry name" value="Chloramphenicol acetyltransferase-like domain"/>
    <property type="match status" value="1"/>
</dbReference>
<protein>
    <submittedName>
        <fullName evidence="2">Condensation domain-containing protein</fullName>
    </submittedName>
</protein>
<dbReference type="SUPFAM" id="SSF52777">
    <property type="entry name" value="CoA-dependent acyltransferases"/>
    <property type="match status" value="2"/>
</dbReference>
<dbReference type="InterPro" id="IPR023213">
    <property type="entry name" value="CAT-like_dom_sf"/>
</dbReference>
<accession>A0ABZ1XUE9</accession>
<evidence type="ECO:0000259" key="1">
    <source>
        <dbReference type="Pfam" id="PF00668"/>
    </source>
</evidence>
<organism evidence="2 3">
    <name type="scientific">Streptomyces melanogenes</name>
    <dbReference type="NCBI Taxonomy" id="67326"/>
    <lineage>
        <taxon>Bacteria</taxon>
        <taxon>Bacillati</taxon>
        <taxon>Actinomycetota</taxon>
        <taxon>Actinomycetes</taxon>
        <taxon>Kitasatosporales</taxon>
        <taxon>Streptomycetaceae</taxon>
        <taxon>Streptomyces</taxon>
    </lineage>
</organism>
<dbReference type="EMBL" id="CP109019">
    <property type="protein sequence ID" value="WUT87181.1"/>
    <property type="molecule type" value="Genomic_DNA"/>
</dbReference>
<dbReference type="RefSeq" id="WP_329404189.1">
    <property type="nucleotide sequence ID" value="NZ_CP109019.1"/>
</dbReference>
<feature type="domain" description="Condensation" evidence="1">
    <location>
        <begin position="28"/>
        <end position="342"/>
    </location>
</feature>
<name>A0ABZ1XUE9_9ACTN</name>
<dbReference type="Proteomes" id="UP001432060">
    <property type="component" value="Chromosome"/>
</dbReference>
<evidence type="ECO:0000313" key="2">
    <source>
        <dbReference type="EMBL" id="WUT87181.1"/>
    </source>
</evidence>
<sequence>MPHRAGKERAVAEFVRYRTPLGGGRAVTAPATCAQRHIWNLMQRQLPDAAFYDVCYWVPLPGHGTTQGLLDVFAELLRRHESLRTGFHRGADGSLVQQVMESAEFETEVWTLAPDEDPDGVLDAWQRRMRHTAFEPAQAPLIRFMMIVADGAPVLAAYCVSHLVVDLTSLRLLADEVTRLLDARAAGRPLPPAVPARQLVEQAQLEHSPRGRALQKRARAYWCRQLENAPTTLFPLRNGAGSGLAAPVRYSAAMESRAVALAVPLLARRWRVSTSVVLLTAAAQLLGRRAGTPSCTLRLLAANRSDPELRATIGNLHSEVAVTIDLEGERVEDIARRAFAECTAAYANGLYDPDEVADLIASAHGPGVPVDLSYCFNDVRLEHALPPEAEDRAPVSGAALRAAMADTVVAPDEFEEGETFFLVIDDELPGRIRLVLNADHRALTPSEVHGFLYDVERSLVEYVEDAGQQAVEERGAAAGALGRSRP</sequence>
<reference evidence="2" key="1">
    <citation type="submission" date="2022-10" db="EMBL/GenBank/DDBJ databases">
        <title>The complete genomes of actinobacterial strains from the NBC collection.</title>
        <authorList>
            <person name="Joergensen T.S."/>
            <person name="Alvarez Arevalo M."/>
            <person name="Sterndorff E.B."/>
            <person name="Faurdal D."/>
            <person name="Vuksanovic O."/>
            <person name="Mourched A.-S."/>
            <person name="Charusanti P."/>
            <person name="Shaw S."/>
            <person name="Blin K."/>
            <person name="Weber T."/>
        </authorList>
    </citation>
    <scope>NUCLEOTIDE SEQUENCE</scope>
    <source>
        <strain evidence="2">NBC_00668</strain>
    </source>
</reference>
<dbReference type="Gene3D" id="3.30.559.30">
    <property type="entry name" value="Nonribosomal peptide synthetase, condensation domain"/>
    <property type="match status" value="1"/>
</dbReference>
<dbReference type="InterPro" id="IPR001242">
    <property type="entry name" value="Condensation_dom"/>
</dbReference>
<evidence type="ECO:0000313" key="3">
    <source>
        <dbReference type="Proteomes" id="UP001432060"/>
    </source>
</evidence>
<gene>
    <name evidence="2" type="ORF">OG515_35685</name>
</gene>